<accession>A0AAN4YU23</accession>
<protein>
    <submittedName>
        <fullName evidence="1">Unnamed protein product</fullName>
    </submittedName>
</protein>
<dbReference type="AlphaFoldDB" id="A0AAN4YU23"/>
<proteinExistence type="predicted"/>
<dbReference type="GO" id="GO:0043386">
    <property type="term" value="P:mycotoxin biosynthetic process"/>
    <property type="evidence" value="ECO:0007669"/>
    <property type="project" value="InterPro"/>
</dbReference>
<dbReference type="EMBL" id="BSYA01000204">
    <property type="protein sequence ID" value="GMG36555.1"/>
    <property type="molecule type" value="Genomic_DNA"/>
</dbReference>
<organism evidence="1 2">
    <name type="scientific">Aspergillus oryzae</name>
    <name type="common">Yellow koji mold</name>
    <dbReference type="NCBI Taxonomy" id="5062"/>
    <lineage>
        <taxon>Eukaryota</taxon>
        <taxon>Fungi</taxon>
        <taxon>Dikarya</taxon>
        <taxon>Ascomycota</taxon>
        <taxon>Pezizomycotina</taxon>
        <taxon>Eurotiomycetes</taxon>
        <taxon>Eurotiomycetidae</taxon>
        <taxon>Eurotiales</taxon>
        <taxon>Aspergillaceae</taxon>
        <taxon>Aspergillus</taxon>
        <taxon>Aspergillus subgen. Circumdati</taxon>
    </lineage>
</organism>
<comment type="caution">
    <text evidence="1">The sequence shown here is derived from an EMBL/GenBank/DDBJ whole genome shotgun (WGS) entry which is preliminary data.</text>
</comment>
<sequence>MVRLKIYEKAYEEEFGYPASQFESQADVTPVMIVADDTAPLGRYVDFNTMHKCRNFWDIRAWVDQNKVID</sequence>
<evidence type="ECO:0000313" key="1">
    <source>
        <dbReference type="EMBL" id="GMG36555.1"/>
    </source>
</evidence>
<name>A0AAN4YU23_ASPOZ</name>
<dbReference type="Proteomes" id="UP001165205">
    <property type="component" value="Unassembled WGS sequence"/>
</dbReference>
<reference evidence="1" key="1">
    <citation type="submission" date="2023-04" db="EMBL/GenBank/DDBJ databases">
        <title>Aspergillus oryzae NBRC 4228.</title>
        <authorList>
            <person name="Ichikawa N."/>
            <person name="Sato H."/>
            <person name="Tonouchi N."/>
        </authorList>
    </citation>
    <scope>NUCLEOTIDE SEQUENCE</scope>
    <source>
        <strain evidence="1">NBRC 4228</strain>
    </source>
</reference>
<evidence type="ECO:0000313" key="2">
    <source>
        <dbReference type="Proteomes" id="UP001165205"/>
    </source>
</evidence>
<gene>
    <name evidence="1" type="ORF">Aory04_001156800</name>
</gene>